<dbReference type="OMA" id="YTITMEG"/>
<sequence length="163" mass="17989">MLLMNSCIQLIEGHDVANTDIPITLTPLKPTKGQNIFLTPRLDSENFTRCSWYRGMAANSEELIFTYDRPVFYMVGDAYTGRETLGADCSLHIKYCVTDNSGTYTITMEGSVIATGQVNLDISDGLDSVDPDQTEDMALKLDVPLPKTAPWKTKDIVGLVFGI</sequence>
<gene>
    <name evidence="3" type="primary">LOC112541241</name>
</gene>
<evidence type="ECO:0000313" key="2">
    <source>
        <dbReference type="Proteomes" id="UP000695026"/>
    </source>
</evidence>
<protein>
    <submittedName>
        <fullName evidence="3">Carcinoembryonic antigen-related cell adhesion molecule 16-like</fullName>
    </submittedName>
</protein>
<evidence type="ECO:0000259" key="1">
    <source>
        <dbReference type="Pfam" id="PF07686"/>
    </source>
</evidence>
<feature type="domain" description="Immunoglobulin V-set" evidence="1">
    <location>
        <begin position="39"/>
        <end position="108"/>
    </location>
</feature>
<reference evidence="3" key="1">
    <citation type="submission" date="2025-08" db="UniProtKB">
        <authorList>
            <consortium name="RefSeq"/>
        </authorList>
    </citation>
    <scope>IDENTIFICATION</scope>
    <source>
        <tissue evidence="3">Liver</tissue>
    </source>
</reference>
<dbReference type="KEGG" id="pbi:112541241"/>
<proteinExistence type="predicted"/>
<feature type="non-terminal residue" evidence="3">
    <location>
        <position position="163"/>
    </location>
</feature>
<dbReference type="Gene3D" id="2.60.40.10">
    <property type="entry name" value="Immunoglobulins"/>
    <property type="match status" value="1"/>
</dbReference>
<keyword evidence="2" id="KW-1185">Reference proteome</keyword>
<accession>A0A9F5N2G8</accession>
<dbReference type="InterPro" id="IPR036179">
    <property type="entry name" value="Ig-like_dom_sf"/>
</dbReference>
<dbReference type="InterPro" id="IPR013783">
    <property type="entry name" value="Ig-like_fold"/>
</dbReference>
<dbReference type="InterPro" id="IPR013106">
    <property type="entry name" value="Ig_V-set"/>
</dbReference>
<dbReference type="OrthoDB" id="9050348at2759"/>
<dbReference type="RefSeq" id="XP_025025598.1">
    <property type="nucleotide sequence ID" value="XM_025169830.1"/>
</dbReference>
<dbReference type="Proteomes" id="UP000695026">
    <property type="component" value="Unplaced"/>
</dbReference>
<name>A0A9F5N2G8_PYTBI</name>
<dbReference type="SUPFAM" id="SSF48726">
    <property type="entry name" value="Immunoglobulin"/>
    <property type="match status" value="1"/>
</dbReference>
<dbReference type="GeneID" id="112541241"/>
<organism evidence="2 3">
    <name type="scientific">Python bivittatus</name>
    <name type="common">Burmese python</name>
    <name type="synonym">Python molurus bivittatus</name>
    <dbReference type="NCBI Taxonomy" id="176946"/>
    <lineage>
        <taxon>Eukaryota</taxon>
        <taxon>Metazoa</taxon>
        <taxon>Chordata</taxon>
        <taxon>Craniata</taxon>
        <taxon>Vertebrata</taxon>
        <taxon>Euteleostomi</taxon>
        <taxon>Lepidosauria</taxon>
        <taxon>Squamata</taxon>
        <taxon>Bifurcata</taxon>
        <taxon>Unidentata</taxon>
        <taxon>Episquamata</taxon>
        <taxon>Toxicofera</taxon>
        <taxon>Serpentes</taxon>
        <taxon>Henophidia</taxon>
        <taxon>Pythonidae</taxon>
        <taxon>Python</taxon>
    </lineage>
</organism>
<dbReference type="Pfam" id="PF07686">
    <property type="entry name" value="V-set"/>
    <property type="match status" value="1"/>
</dbReference>
<dbReference type="AlphaFoldDB" id="A0A9F5N2G8"/>
<evidence type="ECO:0000313" key="3">
    <source>
        <dbReference type="RefSeq" id="XP_025025598.1"/>
    </source>
</evidence>